<dbReference type="Proteomes" id="UP000238296">
    <property type="component" value="Unassembled WGS sequence"/>
</dbReference>
<dbReference type="AlphaFoldDB" id="A0A2S8BL43"/>
<dbReference type="EMBL" id="PPEA01000350">
    <property type="protein sequence ID" value="PQM47345.1"/>
    <property type="molecule type" value="Genomic_DNA"/>
</dbReference>
<evidence type="ECO:0000313" key="1">
    <source>
        <dbReference type="EMBL" id="PQM47345.1"/>
    </source>
</evidence>
<accession>A0A2S8BL43</accession>
<sequence length="41" mass="4233">MVTLSMVLNIRTSSSGRMSSPDVAGLLYAMIGMSIAADTLA</sequence>
<protein>
    <submittedName>
        <fullName evidence="1">Uncharacterized protein</fullName>
    </submittedName>
</protein>
<name>A0A2S8BL43_9MYCO</name>
<comment type="caution">
    <text evidence="1">The sequence shown here is derived from an EMBL/GenBank/DDBJ whole genome shotgun (WGS) entry which is preliminary data.</text>
</comment>
<gene>
    <name evidence="1" type="ORF">C1Y40_02469</name>
</gene>
<evidence type="ECO:0000313" key="2">
    <source>
        <dbReference type="Proteomes" id="UP000238296"/>
    </source>
</evidence>
<proteinExistence type="predicted"/>
<organism evidence="1 2">
    <name type="scientific">Mycobacterium talmoniae</name>
    <dbReference type="NCBI Taxonomy" id="1858794"/>
    <lineage>
        <taxon>Bacteria</taxon>
        <taxon>Bacillati</taxon>
        <taxon>Actinomycetota</taxon>
        <taxon>Actinomycetes</taxon>
        <taxon>Mycobacteriales</taxon>
        <taxon>Mycobacteriaceae</taxon>
        <taxon>Mycobacterium</taxon>
    </lineage>
</organism>
<reference evidence="1 2" key="1">
    <citation type="journal article" date="2017" name="Int. J. Syst. Evol. Microbiol.">
        <title>Mycobacterium talmoniae sp. nov., a slowly growing mycobacterium isolated from human respiratory samples.</title>
        <authorList>
            <person name="Davidson R.M."/>
            <person name="DeGroote M.A."/>
            <person name="Marola J.L."/>
            <person name="Buss S."/>
            <person name="Jones V."/>
            <person name="McNeil M.R."/>
            <person name="Freifeld A.G."/>
            <person name="Elaine Epperson L."/>
            <person name="Hasan N.A."/>
            <person name="Jackson M."/>
            <person name="Iwen P.C."/>
            <person name="Salfinger M."/>
            <person name="Strong M."/>
        </authorList>
    </citation>
    <scope>NUCLEOTIDE SEQUENCE [LARGE SCALE GENOMIC DNA]</scope>
    <source>
        <strain evidence="1 2">ATCC BAA-2683</strain>
    </source>
</reference>